<dbReference type="EMBL" id="CM056813">
    <property type="protein sequence ID" value="KAJ8640491.1"/>
    <property type="molecule type" value="Genomic_DNA"/>
</dbReference>
<sequence length="268" mass="29350">MPSRSGAAYLRVRTSDQVPKELSHRTRTRSDSVNHLNLGDRTRSASVTASAVRHITEGSKLPYQASREEAHCQQQRSSIGQGNGTQKESSGGLPGGIPQRKERDNRGIVLTLGARSTVKGNKGTSDWTTRSEAKTKSKRLKEQKVVAQGKRHHRSKSKCALSVLRLKTKDVGLAHDIDEVNLSLSSAHWPLAAAQTEAPLALQFLGELCHIRLGVDAYSSKLKLFSYEVRKPRKEGRKASKPVQIPPVSELAPEKAAKQARPTSKEGQ</sequence>
<evidence type="ECO:0000313" key="1">
    <source>
        <dbReference type="EMBL" id="KAJ8640491.1"/>
    </source>
</evidence>
<evidence type="ECO:0000313" key="2">
    <source>
        <dbReference type="Proteomes" id="UP001234297"/>
    </source>
</evidence>
<dbReference type="Proteomes" id="UP001234297">
    <property type="component" value="Chromosome 5"/>
</dbReference>
<comment type="caution">
    <text evidence="1">The sequence shown here is derived from an EMBL/GenBank/DDBJ whole genome shotgun (WGS) entry which is preliminary data.</text>
</comment>
<gene>
    <name evidence="1" type="ORF">MRB53_017185</name>
</gene>
<reference evidence="1 2" key="1">
    <citation type="journal article" date="2022" name="Hortic Res">
        <title>A haplotype resolved chromosomal level avocado genome allows analysis of novel avocado genes.</title>
        <authorList>
            <person name="Nath O."/>
            <person name="Fletcher S.J."/>
            <person name="Hayward A."/>
            <person name="Shaw L.M."/>
            <person name="Masouleh A.K."/>
            <person name="Furtado A."/>
            <person name="Henry R.J."/>
            <person name="Mitter N."/>
        </authorList>
    </citation>
    <scope>NUCLEOTIDE SEQUENCE [LARGE SCALE GENOMIC DNA]</scope>
    <source>
        <strain evidence="2">cv. Hass</strain>
    </source>
</reference>
<protein>
    <submittedName>
        <fullName evidence="1">Uncharacterized protein</fullName>
    </submittedName>
</protein>
<organism evidence="1 2">
    <name type="scientific">Persea americana</name>
    <name type="common">Avocado</name>
    <dbReference type="NCBI Taxonomy" id="3435"/>
    <lineage>
        <taxon>Eukaryota</taxon>
        <taxon>Viridiplantae</taxon>
        <taxon>Streptophyta</taxon>
        <taxon>Embryophyta</taxon>
        <taxon>Tracheophyta</taxon>
        <taxon>Spermatophyta</taxon>
        <taxon>Magnoliopsida</taxon>
        <taxon>Magnoliidae</taxon>
        <taxon>Laurales</taxon>
        <taxon>Lauraceae</taxon>
        <taxon>Persea</taxon>
    </lineage>
</organism>
<proteinExistence type="predicted"/>
<name>A0ACC2M572_PERAE</name>
<keyword evidence="2" id="KW-1185">Reference proteome</keyword>
<accession>A0ACC2M572</accession>